<name>A0A3D9HFF3_9FLAO</name>
<feature type="transmembrane region" description="Helical" evidence="1">
    <location>
        <begin position="12"/>
        <end position="31"/>
    </location>
</feature>
<protein>
    <submittedName>
        <fullName evidence="2">Uncharacterized protein</fullName>
    </submittedName>
</protein>
<comment type="caution">
    <text evidence="2">The sequence shown here is derived from an EMBL/GenBank/DDBJ whole genome shotgun (WGS) entry which is preliminary data.</text>
</comment>
<evidence type="ECO:0000313" key="3">
    <source>
        <dbReference type="Proteomes" id="UP000256629"/>
    </source>
</evidence>
<organism evidence="2 3">
    <name type="scientific">Seonamhaeicola aphaedonensis</name>
    <dbReference type="NCBI Taxonomy" id="1461338"/>
    <lineage>
        <taxon>Bacteria</taxon>
        <taxon>Pseudomonadati</taxon>
        <taxon>Bacteroidota</taxon>
        <taxon>Flavobacteriia</taxon>
        <taxon>Flavobacteriales</taxon>
        <taxon>Flavobacteriaceae</taxon>
    </lineage>
</organism>
<dbReference type="Proteomes" id="UP000256629">
    <property type="component" value="Unassembled WGS sequence"/>
</dbReference>
<reference evidence="2 3" key="1">
    <citation type="submission" date="2018-07" db="EMBL/GenBank/DDBJ databases">
        <title>Genomic Encyclopedia of Type Strains, Phase III (KMG-III): the genomes of soil and plant-associated and newly described type strains.</title>
        <authorList>
            <person name="Whitman W."/>
        </authorList>
    </citation>
    <scope>NUCLEOTIDE SEQUENCE [LARGE SCALE GENOMIC DNA]</scope>
    <source>
        <strain evidence="2 3">CECT 8487</strain>
    </source>
</reference>
<keyword evidence="1" id="KW-1133">Transmembrane helix</keyword>
<sequence length="77" mass="9201">MIFKVKLRIGSFFASQFFQFEFSVYFTYLLFLMKRVVQFKIPTIIYSIFRMAKSLVPALAKQLRTRVIMEHLPLNNS</sequence>
<keyword evidence="3" id="KW-1185">Reference proteome</keyword>
<dbReference type="EMBL" id="QRDX01000004">
    <property type="protein sequence ID" value="RED48217.1"/>
    <property type="molecule type" value="Genomic_DNA"/>
</dbReference>
<gene>
    <name evidence="2" type="ORF">DFQ02_10456</name>
</gene>
<proteinExistence type="predicted"/>
<evidence type="ECO:0000256" key="1">
    <source>
        <dbReference type="SAM" id="Phobius"/>
    </source>
</evidence>
<keyword evidence="1" id="KW-0472">Membrane</keyword>
<evidence type="ECO:0000313" key="2">
    <source>
        <dbReference type="EMBL" id="RED48217.1"/>
    </source>
</evidence>
<accession>A0A3D9HFF3</accession>
<keyword evidence="1" id="KW-0812">Transmembrane</keyword>
<dbReference type="AlphaFoldDB" id="A0A3D9HFF3"/>